<dbReference type="Proteomes" id="UP000219327">
    <property type="component" value="Unassembled WGS sequence"/>
</dbReference>
<feature type="region of interest" description="Disordered" evidence="1">
    <location>
        <begin position="221"/>
        <end position="264"/>
    </location>
</feature>
<dbReference type="PANTHER" id="PTHR23020">
    <property type="entry name" value="UNCHARACTERIZED NUCLEAR HORMONE RECEPTOR-RELATED"/>
    <property type="match status" value="1"/>
</dbReference>
<dbReference type="InterPro" id="IPR011009">
    <property type="entry name" value="Kinase-like_dom_sf"/>
</dbReference>
<evidence type="ECO:0000259" key="2">
    <source>
        <dbReference type="Pfam" id="PF01636"/>
    </source>
</evidence>
<dbReference type="Pfam" id="PF01636">
    <property type="entry name" value="APH"/>
    <property type="match status" value="1"/>
</dbReference>
<dbReference type="InterPro" id="IPR002575">
    <property type="entry name" value="Aminoglycoside_PTrfase"/>
</dbReference>
<accession>A0A2A5WVX0</accession>
<dbReference type="AlphaFoldDB" id="A0A2A5WVX0"/>
<proteinExistence type="predicted"/>
<reference evidence="3 4" key="1">
    <citation type="submission" date="2017-08" db="EMBL/GenBank/DDBJ databases">
        <title>Fine stratification of microbial communities through a metagenomic profile of the photic zone.</title>
        <authorList>
            <person name="Haro-Moreno J.M."/>
            <person name="Lopez-Perez M."/>
            <person name="De La Torre J."/>
            <person name="Picazo A."/>
            <person name="Camacho A."/>
            <person name="Rodriguez-Valera F."/>
        </authorList>
    </citation>
    <scope>NUCLEOTIDE SEQUENCE [LARGE SCALE GENOMIC DNA]</scope>
    <source>
        <strain evidence="3">MED-G24</strain>
    </source>
</reference>
<dbReference type="Gene3D" id="3.90.1200.10">
    <property type="match status" value="1"/>
</dbReference>
<feature type="compositionally biased region" description="Basic and acidic residues" evidence="1">
    <location>
        <begin position="246"/>
        <end position="257"/>
    </location>
</feature>
<gene>
    <name evidence="3" type="ORF">CNE99_04015</name>
</gene>
<comment type="caution">
    <text evidence="3">The sequence shown here is derived from an EMBL/GenBank/DDBJ whole genome shotgun (WGS) entry which is preliminary data.</text>
</comment>
<evidence type="ECO:0000313" key="4">
    <source>
        <dbReference type="Proteomes" id="UP000219327"/>
    </source>
</evidence>
<dbReference type="SUPFAM" id="SSF56112">
    <property type="entry name" value="Protein kinase-like (PK-like)"/>
    <property type="match status" value="1"/>
</dbReference>
<sequence>MFNLSVEWLRDRLNESNVGDVRELRGFSEEPISDGRGFAARTVRLHLDWGDTIQDDRHDALERPGSIILKTHAANPEMARFVGDTYRKETFFYQTLALDFPIAIPHCYFVEHDSDTGHFALLLEDVPGDAGDQVSGGTIKQARQVVGTLAELHAAYWGHAAIARSLDNDQHVTSDESDVSPAQVLEVLGMVRTENTRTGGIGRNLLSAIELVSAIVRLTETAQREPRKPPTPRSVIKQKKRMQKRQAREARSKQRATEKKKKAMAKRTLVHGDFRLDNLLFLPDQQIVTIDWGPRFEESGIDLASYISGSLLPEQIRAEGRNLIDLYVSEMAQREIKVSAFKVRMQCVVVAFVAGLFGSIARTVTQPGLAQMLPAAIKRPGLFDFVAGITGTDRGTVFLDNMIERAEVTIEVMQPRGSRTLIRLLTALVSGVERVMRWFRR</sequence>
<evidence type="ECO:0000313" key="3">
    <source>
        <dbReference type="EMBL" id="PDH40236.1"/>
    </source>
</evidence>
<feature type="compositionally biased region" description="Basic residues" evidence="1">
    <location>
        <begin position="236"/>
        <end position="245"/>
    </location>
</feature>
<feature type="domain" description="Aminoglycoside phosphotransferase" evidence="2">
    <location>
        <begin position="100"/>
        <end position="293"/>
    </location>
</feature>
<evidence type="ECO:0000256" key="1">
    <source>
        <dbReference type="SAM" id="MobiDB-lite"/>
    </source>
</evidence>
<name>A0A2A5WVX0_9GAMM</name>
<organism evidence="3 4">
    <name type="scientific">OM182 bacterium MED-G24</name>
    <dbReference type="NCBI Taxonomy" id="1986255"/>
    <lineage>
        <taxon>Bacteria</taxon>
        <taxon>Pseudomonadati</taxon>
        <taxon>Pseudomonadota</taxon>
        <taxon>Gammaproteobacteria</taxon>
        <taxon>OMG group</taxon>
        <taxon>OM182 clade</taxon>
    </lineage>
</organism>
<dbReference type="PANTHER" id="PTHR23020:SF41">
    <property type="entry name" value="AMINOGLYCOSIDE PHOSPHOTRANSFERASE DOMAIN-CONTAINING PROTEIN"/>
    <property type="match status" value="1"/>
</dbReference>
<dbReference type="EMBL" id="NTKD01000014">
    <property type="protein sequence ID" value="PDH40236.1"/>
    <property type="molecule type" value="Genomic_DNA"/>
</dbReference>
<protein>
    <recommendedName>
        <fullName evidence="2">Aminoglycoside phosphotransferase domain-containing protein</fullName>
    </recommendedName>
</protein>
<dbReference type="InterPro" id="IPR052961">
    <property type="entry name" value="Oxido-Kinase-like_Enzymes"/>
</dbReference>